<gene>
    <name evidence="1" type="ORF">ACFS29_14510</name>
</gene>
<dbReference type="RefSeq" id="WP_194506279.1">
    <property type="nucleotide sequence ID" value="NZ_JADILU010000001.1"/>
</dbReference>
<organism evidence="1 2">
    <name type="scientific">Psychroserpens luteus</name>
    <dbReference type="NCBI Taxonomy" id="1434066"/>
    <lineage>
        <taxon>Bacteria</taxon>
        <taxon>Pseudomonadati</taxon>
        <taxon>Bacteroidota</taxon>
        <taxon>Flavobacteriia</taxon>
        <taxon>Flavobacteriales</taxon>
        <taxon>Flavobacteriaceae</taxon>
        <taxon>Psychroserpens</taxon>
    </lineage>
</organism>
<evidence type="ECO:0000313" key="2">
    <source>
        <dbReference type="Proteomes" id="UP001597548"/>
    </source>
</evidence>
<dbReference type="Proteomes" id="UP001597548">
    <property type="component" value="Unassembled WGS sequence"/>
</dbReference>
<name>A0ABW5ZV01_9FLAO</name>
<proteinExistence type="predicted"/>
<comment type="caution">
    <text evidence="1">The sequence shown here is derived from an EMBL/GenBank/DDBJ whole genome shotgun (WGS) entry which is preliminary data.</text>
</comment>
<dbReference type="EMBL" id="JBHUOS010000010">
    <property type="protein sequence ID" value="MFD2916864.1"/>
    <property type="molecule type" value="Genomic_DNA"/>
</dbReference>
<sequence length="199" mass="23707">MKLREKRRILLFLELLVERLQSENIKGIHKNLKQYITREELIEMVMWLFHKTWTPKTLAIKSDEDLFNLIGNDIGILLFIIEKLESSMVSYPEFEQKDIDEFFFRTQNEIHYLAHKPVDQWDEYDISNYRSMLLKTGTTKKVFGIFTADVLSEDAYAVTTKPSYFFDTHEEAEAKIKNIELEGQFKTDELTIHKLYLLQ</sequence>
<reference evidence="2" key="1">
    <citation type="journal article" date="2019" name="Int. J. Syst. Evol. Microbiol.">
        <title>The Global Catalogue of Microorganisms (GCM) 10K type strain sequencing project: providing services to taxonomists for standard genome sequencing and annotation.</title>
        <authorList>
            <consortium name="The Broad Institute Genomics Platform"/>
            <consortium name="The Broad Institute Genome Sequencing Center for Infectious Disease"/>
            <person name="Wu L."/>
            <person name="Ma J."/>
        </authorList>
    </citation>
    <scope>NUCLEOTIDE SEQUENCE [LARGE SCALE GENOMIC DNA]</scope>
    <source>
        <strain evidence="2">KCTC 32514</strain>
    </source>
</reference>
<protein>
    <submittedName>
        <fullName evidence="1">Uncharacterized protein</fullName>
    </submittedName>
</protein>
<evidence type="ECO:0000313" key="1">
    <source>
        <dbReference type="EMBL" id="MFD2916864.1"/>
    </source>
</evidence>
<keyword evidence="2" id="KW-1185">Reference proteome</keyword>
<accession>A0ABW5ZV01</accession>